<evidence type="ECO:0000256" key="10">
    <source>
        <dbReference type="ARBA" id="ARBA00022919"/>
    </source>
</evidence>
<comment type="similarity">
    <text evidence="4">Belongs to the CFA/CMAS family.</text>
</comment>
<evidence type="ECO:0000256" key="15">
    <source>
        <dbReference type="SAM" id="Phobius"/>
    </source>
</evidence>
<keyword evidence="13 15" id="KW-0472">Membrane</keyword>
<evidence type="ECO:0000256" key="3">
    <source>
        <dbReference type="ARBA" id="ARBA00004991"/>
    </source>
</evidence>
<dbReference type="Proteomes" id="UP000183567">
    <property type="component" value="Unassembled WGS sequence"/>
</dbReference>
<dbReference type="SUPFAM" id="SSF53335">
    <property type="entry name" value="S-adenosyl-L-methionine-dependent methyltransferases"/>
    <property type="match status" value="1"/>
</dbReference>
<evidence type="ECO:0000256" key="5">
    <source>
        <dbReference type="ARBA" id="ARBA00022516"/>
    </source>
</evidence>
<dbReference type="GO" id="GO:0008168">
    <property type="term" value="F:methyltransferase activity"/>
    <property type="evidence" value="ECO:0007669"/>
    <property type="project" value="UniProtKB-KW"/>
</dbReference>
<evidence type="ECO:0000256" key="9">
    <source>
        <dbReference type="ARBA" id="ARBA00022692"/>
    </source>
</evidence>
<keyword evidence="11 15" id="KW-1133">Transmembrane helix</keyword>
<dbReference type="STRING" id="180088.A0A1J8R406"/>
<evidence type="ECO:0000256" key="8">
    <source>
        <dbReference type="ARBA" id="ARBA00022691"/>
    </source>
</evidence>
<keyword evidence="10" id="KW-0746">Sphingolipid metabolism</keyword>
<keyword evidence="5" id="KW-0444">Lipid biosynthesis</keyword>
<evidence type="ECO:0000256" key="2">
    <source>
        <dbReference type="ARBA" id="ARBA00004760"/>
    </source>
</evidence>
<keyword evidence="17" id="KW-1185">Reference proteome</keyword>
<evidence type="ECO:0000256" key="1">
    <source>
        <dbReference type="ARBA" id="ARBA00004141"/>
    </source>
</evidence>
<keyword evidence="7" id="KW-0808">Transferase</keyword>
<evidence type="ECO:0000256" key="4">
    <source>
        <dbReference type="ARBA" id="ARBA00010815"/>
    </source>
</evidence>
<dbReference type="EC" id="2.1.1.317" evidence="14"/>
<dbReference type="GO" id="GO:0006665">
    <property type="term" value="P:sphingolipid metabolic process"/>
    <property type="evidence" value="ECO:0007669"/>
    <property type="project" value="UniProtKB-KW"/>
</dbReference>
<sequence>MMVDKSKEVVYVLKVDSNFSKSGMARSAIVVSGNISSFSPELEHAHKIAVAIAGDGSLMNSVLSTFKKPPSPLTSLPKTDLFLDEVCTWLAFQHNITINPSILSRNLTQTGLTQKVLASERDEARREDFKASLRNDFVGDGSEFVILDETSKNERTYVRHYGRASSGQRARLTDVFVRGDRYSLSSMILLPKILSGVSLLFIFNDLYLVIFPWYVFSRGDCFYEWYVSFANQIPSILTYTSGVILDADKDVSLEELQDNKLRLVCSKLNLKPKDRLLDVSCG</sequence>
<gene>
    <name evidence="16" type="ORF">AZE42_12330</name>
</gene>
<evidence type="ECO:0000256" key="12">
    <source>
        <dbReference type="ARBA" id="ARBA00023098"/>
    </source>
</evidence>
<reference evidence="16 17" key="1">
    <citation type="submission" date="2016-03" db="EMBL/GenBank/DDBJ databases">
        <title>Comparative genomics of the ectomycorrhizal sister species Rhizopogon vinicolor and Rhizopogon vesiculosus (Basidiomycota: Boletales) reveals a divergence of the mating type B locus.</title>
        <authorList>
            <person name="Mujic A.B."/>
            <person name="Kuo A."/>
            <person name="Tritt A."/>
            <person name="Lipzen A."/>
            <person name="Chen C."/>
            <person name="Johnson J."/>
            <person name="Sharma A."/>
            <person name="Barry K."/>
            <person name="Grigoriev I.V."/>
            <person name="Spatafora J.W."/>
        </authorList>
    </citation>
    <scope>NUCLEOTIDE SEQUENCE [LARGE SCALE GENOMIC DNA]</scope>
    <source>
        <strain evidence="16 17">AM-OR11-056</strain>
    </source>
</reference>
<evidence type="ECO:0000256" key="11">
    <source>
        <dbReference type="ARBA" id="ARBA00022989"/>
    </source>
</evidence>
<organism evidence="16 17">
    <name type="scientific">Rhizopogon vesiculosus</name>
    <dbReference type="NCBI Taxonomy" id="180088"/>
    <lineage>
        <taxon>Eukaryota</taxon>
        <taxon>Fungi</taxon>
        <taxon>Dikarya</taxon>
        <taxon>Basidiomycota</taxon>
        <taxon>Agaricomycotina</taxon>
        <taxon>Agaricomycetes</taxon>
        <taxon>Agaricomycetidae</taxon>
        <taxon>Boletales</taxon>
        <taxon>Suillineae</taxon>
        <taxon>Rhizopogonaceae</taxon>
        <taxon>Rhizopogon</taxon>
    </lineage>
</organism>
<feature type="transmembrane region" description="Helical" evidence="15">
    <location>
        <begin position="193"/>
        <end position="216"/>
    </location>
</feature>
<evidence type="ECO:0000313" key="17">
    <source>
        <dbReference type="Proteomes" id="UP000183567"/>
    </source>
</evidence>
<dbReference type="InterPro" id="IPR052290">
    <property type="entry name" value="Sphingo_C9-MT"/>
</dbReference>
<dbReference type="OrthoDB" id="3255572at2759"/>
<evidence type="ECO:0000256" key="13">
    <source>
        <dbReference type="ARBA" id="ARBA00023136"/>
    </source>
</evidence>
<keyword evidence="9 15" id="KW-0812">Transmembrane</keyword>
<comment type="caution">
    <text evidence="16">The sequence shown here is derived from an EMBL/GenBank/DDBJ whole genome shotgun (WGS) entry which is preliminary data.</text>
</comment>
<keyword evidence="12" id="KW-0443">Lipid metabolism</keyword>
<comment type="pathway">
    <text evidence="2">Lipid metabolism; sphingolipid metabolism.</text>
</comment>
<evidence type="ECO:0000256" key="14">
    <source>
        <dbReference type="ARBA" id="ARBA00039020"/>
    </source>
</evidence>
<keyword evidence="8" id="KW-0949">S-adenosyl-L-methionine</keyword>
<dbReference type="GO" id="GO:0032259">
    <property type="term" value="P:methylation"/>
    <property type="evidence" value="ECO:0007669"/>
    <property type="project" value="UniProtKB-KW"/>
</dbReference>
<evidence type="ECO:0000256" key="7">
    <source>
        <dbReference type="ARBA" id="ARBA00022679"/>
    </source>
</evidence>
<name>A0A1J8R406_9AGAM</name>
<dbReference type="GO" id="GO:0016020">
    <property type="term" value="C:membrane"/>
    <property type="evidence" value="ECO:0007669"/>
    <property type="project" value="UniProtKB-SubCell"/>
</dbReference>
<comment type="pathway">
    <text evidence="3">Sphingolipid metabolism.</text>
</comment>
<dbReference type="AlphaFoldDB" id="A0A1J8R406"/>
<evidence type="ECO:0000256" key="6">
    <source>
        <dbReference type="ARBA" id="ARBA00022603"/>
    </source>
</evidence>
<dbReference type="InterPro" id="IPR029063">
    <property type="entry name" value="SAM-dependent_MTases_sf"/>
</dbReference>
<accession>A0A1J8R406</accession>
<dbReference type="PANTHER" id="PTHR45197">
    <property type="entry name" value="SYNTHASE, PUTATIVE (AFU_ORTHOLOGUE AFUA_7G04190)-RELATED"/>
    <property type="match status" value="1"/>
</dbReference>
<comment type="subcellular location">
    <subcellularLocation>
        <location evidence="1">Membrane</location>
        <topology evidence="1">Multi-pass membrane protein</topology>
    </subcellularLocation>
</comment>
<dbReference type="Gene3D" id="3.40.50.150">
    <property type="entry name" value="Vaccinia Virus protein VP39"/>
    <property type="match status" value="1"/>
</dbReference>
<dbReference type="PANTHER" id="PTHR45197:SF1">
    <property type="entry name" value="SPHINGOLIPID C9-METHYLTRANSFERASE A-RELATED"/>
    <property type="match status" value="1"/>
</dbReference>
<keyword evidence="6" id="KW-0489">Methyltransferase</keyword>
<evidence type="ECO:0000313" key="16">
    <source>
        <dbReference type="EMBL" id="OJA18644.1"/>
    </source>
</evidence>
<proteinExistence type="inferred from homology"/>
<protein>
    <recommendedName>
        <fullName evidence="14">sphingolipid C(9)-methyltransferase</fullName>
        <ecNumber evidence="14">2.1.1.317</ecNumber>
    </recommendedName>
</protein>
<dbReference type="EMBL" id="LVVM01001393">
    <property type="protein sequence ID" value="OJA18644.1"/>
    <property type="molecule type" value="Genomic_DNA"/>
</dbReference>